<keyword evidence="9" id="KW-0472">Membrane</keyword>
<gene>
    <name evidence="13" type="ORF">HLB44_20560</name>
</gene>
<protein>
    <submittedName>
        <fullName evidence="13">Porin</fullName>
    </submittedName>
</protein>
<dbReference type="RefSeq" id="WP_173126190.1">
    <property type="nucleotide sequence ID" value="NZ_JABRWJ010000006.1"/>
</dbReference>
<organism evidence="13 14">
    <name type="scientific">Pseudaquabacterium terrae</name>
    <dbReference type="NCBI Taxonomy" id="2732868"/>
    <lineage>
        <taxon>Bacteria</taxon>
        <taxon>Pseudomonadati</taxon>
        <taxon>Pseudomonadota</taxon>
        <taxon>Betaproteobacteria</taxon>
        <taxon>Burkholderiales</taxon>
        <taxon>Sphaerotilaceae</taxon>
        <taxon>Pseudaquabacterium</taxon>
    </lineage>
</organism>
<evidence type="ECO:0000313" key="13">
    <source>
        <dbReference type="EMBL" id="NRF69396.1"/>
    </source>
</evidence>
<dbReference type="InterPro" id="IPR050298">
    <property type="entry name" value="Gram-neg_bact_OMP"/>
</dbReference>
<evidence type="ECO:0000256" key="10">
    <source>
        <dbReference type="ARBA" id="ARBA00023237"/>
    </source>
</evidence>
<keyword evidence="6 11" id="KW-0732">Signal</keyword>
<sequence length="321" mass="34263">MKRTAILGRAIVAALATLAGVSAVQAQSSVTAYGRLNLTVERQKNAAGATSTVLQNNSSRIGFKGTEDLGGGLKAGFQLEHGFAADTGVAAATFWGRQSEVNLGGNFGTVRLGNFTSEAYYATADYISNHNHDTGTSSDAFYAYVGRNANKIAYRLPSMGGFTLEGAVSLHESQVSGGRPLKNSFDLAANYDAGPLHLGAGYEKNDQQNQFAVRVFYELGDFGLGAYVQRDENGYAAGNRTTTRLTAMYTLGGLTEFHLNWGHAGNYSKVAGDSSANQGTVGINYKLSKRTKVYGFYTKVDDKGRIYGDFSSLAVGLRHNF</sequence>
<keyword evidence="3" id="KW-0813">Transport</keyword>
<keyword evidence="10" id="KW-0998">Cell outer membrane</keyword>
<evidence type="ECO:0000256" key="4">
    <source>
        <dbReference type="ARBA" id="ARBA00022452"/>
    </source>
</evidence>
<feature type="chain" id="PRO_5047544484" evidence="11">
    <location>
        <begin position="27"/>
        <end position="321"/>
    </location>
</feature>
<evidence type="ECO:0000256" key="6">
    <source>
        <dbReference type="ARBA" id="ARBA00022729"/>
    </source>
</evidence>
<dbReference type="InterPro" id="IPR002299">
    <property type="entry name" value="Porin_Neis"/>
</dbReference>
<dbReference type="PANTHER" id="PTHR34501:SF9">
    <property type="entry name" value="MAJOR OUTER MEMBRANE PROTEIN P.IA"/>
    <property type="match status" value="1"/>
</dbReference>
<dbReference type="CDD" id="cd00342">
    <property type="entry name" value="gram_neg_porins"/>
    <property type="match status" value="1"/>
</dbReference>
<keyword evidence="4" id="KW-1134">Transmembrane beta strand</keyword>
<comment type="caution">
    <text evidence="13">The sequence shown here is derived from an EMBL/GenBank/DDBJ whole genome shotgun (WGS) entry which is preliminary data.</text>
</comment>
<dbReference type="PRINTS" id="PR00182">
    <property type="entry name" value="ECOLNEIPORIN"/>
</dbReference>
<proteinExistence type="predicted"/>
<dbReference type="PRINTS" id="PR00184">
    <property type="entry name" value="NEISSPPORIN"/>
</dbReference>
<dbReference type="Proteomes" id="UP000737171">
    <property type="component" value="Unassembled WGS sequence"/>
</dbReference>
<dbReference type="InterPro" id="IPR033900">
    <property type="entry name" value="Gram_neg_porin_domain"/>
</dbReference>
<feature type="signal peptide" evidence="11">
    <location>
        <begin position="1"/>
        <end position="26"/>
    </location>
</feature>
<dbReference type="InterPro" id="IPR001702">
    <property type="entry name" value="Porin_Gram-ve"/>
</dbReference>
<dbReference type="SUPFAM" id="SSF56935">
    <property type="entry name" value="Porins"/>
    <property type="match status" value="1"/>
</dbReference>
<keyword evidence="5" id="KW-0812">Transmembrane</keyword>
<dbReference type="Gene3D" id="2.40.160.10">
    <property type="entry name" value="Porin"/>
    <property type="match status" value="1"/>
</dbReference>
<evidence type="ECO:0000256" key="9">
    <source>
        <dbReference type="ARBA" id="ARBA00023136"/>
    </source>
</evidence>
<keyword evidence="8" id="KW-0626">Porin</keyword>
<comment type="subunit">
    <text evidence="2">Homotrimer.</text>
</comment>
<evidence type="ECO:0000256" key="2">
    <source>
        <dbReference type="ARBA" id="ARBA00011233"/>
    </source>
</evidence>
<name>A0ABX2EL63_9BURK</name>
<evidence type="ECO:0000256" key="7">
    <source>
        <dbReference type="ARBA" id="ARBA00023065"/>
    </source>
</evidence>
<dbReference type="PANTHER" id="PTHR34501">
    <property type="entry name" value="PROTEIN YDDL-RELATED"/>
    <property type="match status" value="1"/>
</dbReference>
<keyword evidence="14" id="KW-1185">Reference proteome</keyword>
<reference evidence="13 14" key="1">
    <citation type="submission" date="2020-05" db="EMBL/GenBank/DDBJ databases">
        <title>Aquincola sp. isolate from soil.</title>
        <authorList>
            <person name="Han J."/>
            <person name="Kim D.-U."/>
        </authorList>
    </citation>
    <scope>NUCLEOTIDE SEQUENCE [LARGE SCALE GENOMIC DNA]</scope>
    <source>
        <strain evidence="13 14">S2</strain>
    </source>
</reference>
<evidence type="ECO:0000313" key="14">
    <source>
        <dbReference type="Proteomes" id="UP000737171"/>
    </source>
</evidence>
<evidence type="ECO:0000256" key="3">
    <source>
        <dbReference type="ARBA" id="ARBA00022448"/>
    </source>
</evidence>
<evidence type="ECO:0000256" key="1">
    <source>
        <dbReference type="ARBA" id="ARBA00004571"/>
    </source>
</evidence>
<dbReference type="Pfam" id="PF13609">
    <property type="entry name" value="Porin_4"/>
    <property type="match status" value="1"/>
</dbReference>
<dbReference type="EMBL" id="JABRWJ010000006">
    <property type="protein sequence ID" value="NRF69396.1"/>
    <property type="molecule type" value="Genomic_DNA"/>
</dbReference>
<comment type="subcellular location">
    <subcellularLocation>
        <location evidence="1">Cell outer membrane</location>
        <topology evidence="1">Multi-pass membrane protein</topology>
    </subcellularLocation>
</comment>
<feature type="domain" description="Porin" evidence="12">
    <location>
        <begin position="13"/>
        <end position="304"/>
    </location>
</feature>
<dbReference type="InterPro" id="IPR023614">
    <property type="entry name" value="Porin_dom_sf"/>
</dbReference>
<evidence type="ECO:0000256" key="5">
    <source>
        <dbReference type="ARBA" id="ARBA00022692"/>
    </source>
</evidence>
<evidence type="ECO:0000259" key="12">
    <source>
        <dbReference type="Pfam" id="PF13609"/>
    </source>
</evidence>
<keyword evidence="7" id="KW-0406">Ion transport</keyword>
<evidence type="ECO:0000256" key="11">
    <source>
        <dbReference type="SAM" id="SignalP"/>
    </source>
</evidence>
<accession>A0ABX2EL63</accession>
<evidence type="ECO:0000256" key="8">
    <source>
        <dbReference type="ARBA" id="ARBA00023114"/>
    </source>
</evidence>